<sequence>MNKKFIFKAMTIWALCVVMSTPVVAATKNDNREAVTTATKKSDELSGKLVTKKGKTYYVVKGKKVKNKVITIKKSRYLFDENGVMVKGWAKYNKHFYFFGRSNGKQLKNRTIDGIRICKNGRAKITKLNAQKIKTMIRARKMVDKICKSTDSKEVKLRKCFDWISDIPYKRYRFLNKIYKEKGWESTFANDIFIKGEGCCVSQSSALAFMVHECGYKNVYVVHDTGHAWMELKGRVYDALFAKAKDYEKYYNLPYKDYGCHIVDKRKI</sequence>
<protein>
    <recommendedName>
        <fullName evidence="5">Cell wall-binding repeat protein</fullName>
    </recommendedName>
</protein>
<dbReference type="RefSeq" id="WP_118588835.1">
    <property type="nucleotide sequence ID" value="NZ_JACOOZ010000002.1"/>
</dbReference>
<dbReference type="Pfam" id="PF19127">
    <property type="entry name" value="Choline_bind_3"/>
    <property type="match status" value="1"/>
</dbReference>
<keyword evidence="2" id="KW-0732">Signal</keyword>
<gene>
    <name evidence="3" type="ORF">H8S00_03480</name>
</gene>
<dbReference type="InterPro" id="IPR018337">
    <property type="entry name" value="Cell_wall/Cho-bd_repeat"/>
</dbReference>
<dbReference type="SUPFAM" id="SSF69360">
    <property type="entry name" value="Cell wall binding repeat"/>
    <property type="match status" value="1"/>
</dbReference>
<dbReference type="Proteomes" id="UP000597877">
    <property type="component" value="Unassembled WGS sequence"/>
</dbReference>
<comment type="caution">
    <text evidence="3">The sequence shown here is derived from an EMBL/GenBank/DDBJ whole genome shotgun (WGS) entry which is preliminary data.</text>
</comment>
<name>A0ABR7F0D5_9FIRM</name>
<evidence type="ECO:0000256" key="1">
    <source>
        <dbReference type="ARBA" id="ARBA00022737"/>
    </source>
</evidence>
<organism evidence="3 4">
    <name type="scientific">Eubacterium segne</name>
    <dbReference type="NCBI Taxonomy" id="2763045"/>
    <lineage>
        <taxon>Bacteria</taxon>
        <taxon>Bacillati</taxon>
        <taxon>Bacillota</taxon>
        <taxon>Clostridia</taxon>
        <taxon>Eubacteriales</taxon>
        <taxon>Eubacteriaceae</taxon>
        <taxon>Eubacterium</taxon>
    </lineage>
</organism>
<proteinExistence type="predicted"/>
<reference evidence="3 4" key="1">
    <citation type="submission" date="2020-08" db="EMBL/GenBank/DDBJ databases">
        <title>Genome public.</title>
        <authorList>
            <person name="Liu C."/>
            <person name="Sun Q."/>
        </authorList>
    </citation>
    <scope>NUCLEOTIDE SEQUENCE [LARGE SCALE GENOMIC DNA]</scope>
    <source>
        <strain evidence="3 4">BX4</strain>
    </source>
</reference>
<dbReference type="Gene3D" id="2.10.270.10">
    <property type="entry name" value="Cholin Binding"/>
    <property type="match status" value="1"/>
</dbReference>
<evidence type="ECO:0000256" key="2">
    <source>
        <dbReference type="SAM" id="SignalP"/>
    </source>
</evidence>
<feature type="chain" id="PRO_5045400128" description="Cell wall-binding repeat protein" evidence="2">
    <location>
        <begin position="26"/>
        <end position="268"/>
    </location>
</feature>
<keyword evidence="4" id="KW-1185">Reference proteome</keyword>
<dbReference type="EMBL" id="JACOOZ010000002">
    <property type="protein sequence ID" value="MBC5667053.1"/>
    <property type="molecule type" value="Genomic_DNA"/>
</dbReference>
<evidence type="ECO:0000313" key="3">
    <source>
        <dbReference type="EMBL" id="MBC5667053.1"/>
    </source>
</evidence>
<evidence type="ECO:0000313" key="4">
    <source>
        <dbReference type="Proteomes" id="UP000597877"/>
    </source>
</evidence>
<keyword evidence="1" id="KW-0677">Repeat</keyword>
<feature type="signal peptide" evidence="2">
    <location>
        <begin position="1"/>
        <end position="25"/>
    </location>
</feature>
<accession>A0ABR7F0D5</accession>
<evidence type="ECO:0008006" key="5">
    <source>
        <dbReference type="Google" id="ProtNLM"/>
    </source>
</evidence>